<keyword evidence="3" id="KW-0067">ATP-binding</keyword>
<gene>
    <name evidence="6" type="ORF">P2G67_09715</name>
</gene>
<dbReference type="GO" id="GO:0004386">
    <property type="term" value="F:helicase activity"/>
    <property type="evidence" value="ECO:0007669"/>
    <property type="project" value="UniProtKB-KW"/>
</dbReference>
<feature type="domain" description="Helicase ATP-binding" evidence="5">
    <location>
        <begin position="201"/>
        <end position="501"/>
    </location>
</feature>
<dbReference type="InterPro" id="IPR006555">
    <property type="entry name" value="ATP-dep_Helicase_C"/>
</dbReference>
<dbReference type="Proteomes" id="UP001215503">
    <property type="component" value="Unassembled WGS sequence"/>
</dbReference>
<evidence type="ECO:0000259" key="5">
    <source>
        <dbReference type="PROSITE" id="PS51193"/>
    </source>
</evidence>
<evidence type="ECO:0000313" key="7">
    <source>
        <dbReference type="Proteomes" id="UP001215503"/>
    </source>
</evidence>
<dbReference type="SUPFAM" id="SSF52540">
    <property type="entry name" value="P-loop containing nucleoside triphosphate hydrolases"/>
    <property type="match status" value="1"/>
</dbReference>
<evidence type="ECO:0000256" key="1">
    <source>
        <dbReference type="ARBA" id="ARBA00022741"/>
    </source>
</evidence>
<comment type="similarity">
    <text evidence="4">Belongs to the helicase family. DinG subfamily.</text>
</comment>
<evidence type="ECO:0000256" key="2">
    <source>
        <dbReference type="ARBA" id="ARBA00022801"/>
    </source>
</evidence>
<dbReference type="Pfam" id="PF13307">
    <property type="entry name" value="Helicase_C_2"/>
    <property type="match status" value="1"/>
</dbReference>
<dbReference type="RefSeq" id="WP_275822482.1">
    <property type="nucleotide sequence ID" value="NZ_JARHUD010000005.1"/>
</dbReference>
<evidence type="ECO:0000256" key="4">
    <source>
        <dbReference type="ARBA" id="ARBA00038058"/>
    </source>
</evidence>
<keyword evidence="7" id="KW-1185">Reference proteome</keyword>
<reference evidence="6 7" key="1">
    <citation type="submission" date="2023-03" db="EMBL/GenBank/DDBJ databases">
        <title>Fodinicurvata sp. CAU 1616 isolated from sea sendiment.</title>
        <authorList>
            <person name="Kim W."/>
        </authorList>
    </citation>
    <scope>NUCLEOTIDE SEQUENCE [LARGE SCALE GENOMIC DNA]</scope>
    <source>
        <strain evidence="6 7">CAU 1616</strain>
    </source>
</reference>
<comment type="caution">
    <text evidence="6">The sequence shown here is derived from an EMBL/GenBank/DDBJ whole genome shotgun (WGS) entry which is preliminary data.</text>
</comment>
<dbReference type="EMBL" id="JARHUD010000005">
    <property type="protein sequence ID" value="MDF2096251.1"/>
    <property type="molecule type" value="Genomic_DNA"/>
</dbReference>
<proteinExistence type="inferred from homology"/>
<evidence type="ECO:0000256" key="3">
    <source>
        <dbReference type="ARBA" id="ARBA00022840"/>
    </source>
</evidence>
<dbReference type="PANTHER" id="PTHR11472">
    <property type="entry name" value="DNA REPAIR DEAD HELICASE RAD3/XP-D SUBFAMILY MEMBER"/>
    <property type="match status" value="1"/>
</dbReference>
<accession>A0ABT5YN64</accession>
<keyword evidence="2" id="KW-0378">Hydrolase</keyword>
<evidence type="ECO:0000313" key="6">
    <source>
        <dbReference type="EMBL" id="MDF2096251.1"/>
    </source>
</evidence>
<keyword evidence="6" id="KW-0347">Helicase</keyword>
<keyword evidence="1" id="KW-0547">Nucleotide-binding</keyword>
<organism evidence="6 7">
    <name type="scientific">Aquibaculum arenosum</name>
    <dbReference type="NCBI Taxonomy" id="3032591"/>
    <lineage>
        <taxon>Bacteria</taxon>
        <taxon>Pseudomonadati</taxon>
        <taxon>Pseudomonadota</taxon>
        <taxon>Alphaproteobacteria</taxon>
        <taxon>Rhodospirillales</taxon>
        <taxon>Rhodovibrionaceae</taxon>
        <taxon>Aquibaculum</taxon>
    </lineage>
</organism>
<name>A0ABT5YN64_9PROT</name>
<dbReference type="PANTHER" id="PTHR11472:SF34">
    <property type="entry name" value="REGULATOR OF TELOMERE ELONGATION HELICASE 1"/>
    <property type="match status" value="1"/>
</dbReference>
<dbReference type="InterPro" id="IPR027417">
    <property type="entry name" value="P-loop_NTPase"/>
</dbReference>
<dbReference type="Gene3D" id="3.40.50.300">
    <property type="entry name" value="P-loop containing nucleotide triphosphate hydrolases"/>
    <property type="match status" value="2"/>
</dbReference>
<dbReference type="InterPro" id="IPR045028">
    <property type="entry name" value="DinG/Rad3-like"/>
</dbReference>
<dbReference type="SMART" id="SM00491">
    <property type="entry name" value="HELICc2"/>
    <property type="match status" value="1"/>
</dbReference>
<sequence length="923" mass="100973">MSLEPTPPSAAPPPVLIAGVSAAVWLTPQGVLESLSLSEAARRAVAEPVLLVHARATARRLNLDGLHAYDLLELFAFTRPAVFCAPTPRGLALALGLPLPKDEEAQALALRQAAGLLLRELQARGPSGDPQAAGIAFTMTRAGWLWGPWVMRMLGISSSAEAPRIGAGFRVWEKLGEWSEHAPEQPGGHFPVEPTAARQRLAELLGDESEARPQQADYASSACAAFAPREAEGEPRLVLAEAGTGVGKTLGYIAPASLWAERNEAPVWLSTYTRNLQQQIDGELDRLFPQASEKRRKVVIRKGRENYLCLLNYAERVPQVSGAQAGEAAIPLGLVARWALRTRDGDIAGGDFPGWLVEIIGRGRLAGLVDRRGECIHSACEFWRKCFIEKSIRRARTAELVVANHALVMVQAALGGGEEGGIPARYVFDEGHHLFDAADNAFAAHLSGQETAELRRWLLGADSRRGGGASRMRGLRRRMEEMLDNGGPLEESLDGLLRAARCLPQEGWHGRLAEGAADGACERFLLAVRSQVFARAEKAGEGYSLECELHPVAEDLLTAAHELLTDLQAILDPAKRIAGRLQRRLDEEAETLEADQRRRIEGLVRSLERRLLLPVEAWCAMLEALEQPPSETFVDWLAVDRIEGNEVDLGLHRHWIDPTLPLARSVLSRAHGALITSATLTDRSGEPEADWHAAEMRVGAVHLPNPSVRAGVPSPFDYASQTRVFIVTDVRKDDLDQVSAALRELFLAAGGGGLGLFTAISRLRAVHRRIAAPLEQAGLSLLAQHVDGMDVSTLVEIFRAEPDSCLLGTDAVRDGVDVPGRALRLIVFDRVPWPRPDLRHKARRKQFDGRRYEDRLTRLKLRQAFGRLVRRADDHGVFVLLDPMMPSRLFGAFPEGVTPQRVGLAEAIAESRAFLAPDAKRQE</sequence>
<dbReference type="InterPro" id="IPR014013">
    <property type="entry name" value="Helic_SF1/SF2_ATP-bd_DinG/Rad3"/>
</dbReference>
<dbReference type="PROSITE" id="PS51193">
    <property type="entry name" value="HELICASE_ATP_BIND_2"/>
    <property type="match status" value="1"/>
</dbReference>
<protein>
    <submittedName>
        <fullName evidence="6">ATP-dependent DNA helicase</fullName>
    </submittedName>
</protein>